<proteinExistence type="inferred from homology"/>
<keyword evidence="8" id="KW-1185">Reference proteome</keyword>
<evidence type="ECO:0000259" key="6">
    <source>
        <dbReference type="Pfam" id="PF00082"/>
    </source>
</evidence>
<dbReference type="GO" id="GO:0004252">
    <property type="term" value="F:serine-type endopeptidase activity"/>
    <property type="evidence" value="ECO:0007669"/>
    <property type="project" value="UniProtKB-UniRule"/>
</dbReference>
<dbReference type="RefSeq" id="WP_165001317.1">
    <property type="nucleotide sequence ID" value="NZ_LR214951.1"/>
</dbReference>
<keyword evidence="3 5" id="KW-0378">Hydrolase</keyword>
<dbReference type="GO" id="GO:0006508">
    <property type="term" value="P:proteolysis"/>
    <property type="evidence" value="ECO:0007669"/>
    <property type="project" value="UniProtKB-KW"/>
</dbReference>
<sequence>MMRNKKFLNMLLQISPFVVTGTLVTVGFTLGKNTTSQKYDYNNLITKNLNDEVSDKNEFKKVIKRTKNFVIPQNDNFKQIEQEINNTFELKLLLNYPVEEKNTINEDVDFFTKENNKTKDELLKKFSYIKSGEISKLSPVIWLFFNTNEEKQKFINEIEKDENFFQIIDLEYTTSADSTNLFSEIKNKDPYEEDWDNYPIKITKNNLNVINFDKIHINSKHPRSQIGIMEVFHIVEIEKNNYKIINNGILDKNISKNIFKDFQIYNNEGTPSSHAGVVAGIAAGRDGVDTEAKVYSAGFISTTDSAWQKQIEWMVIDNGVRVINHSYGAGKHKGNEEYNEQAYFIDYISRKYGVVNVLSAGNGHNKDPKDGNKYIDSHKLSFNSIVVGALQEDSTKNNYKIANYSNRTLENKYNELPKPLVVAPGYFEYKNRNNKDIKRRGTSFAAPLVTGAISVLLKEKSWLNDDWKRVPAIKAILAASSILNPKDKDLNINSNGLSKTYGSGLIDYERMLKAYIPVEVVHFDKNQKEYIMKDDNLFLNNGDKIKIASSWMFNAGILKNEKTKPAFWERSFWWWLNPFNWGKKANNQDEIDNWNKNYNKSDWLKKEKTFQKQNSRFFSDFDLYLEKWNGHSWETVKSVLSVNSNVEVIEYTSNEKAKYRIKVKRYTSPYEEFVDDVMAVTYVKN</sequence>
<evidence type="ECO:0000256" key="4">
    <source>
        <dbReference type="ARBA" id="ARBA00022825"/>
    </source>
</evidence>
<dbReference type="Gene3D" id="3.40.50.200">
    <property type="entry name" value="Peptidase S8/S53 domain"/>
    <property type="match status" value="1"/>
</dbReference>
<dbReference type="Pfam" id="PF00082">
    <property type="entry name" value="Peptidase_S8"/>
    <property type="match status" value="1"/>
</dbReference>
<evidence type="ECO:0000313" key="8">
    <source>
        <dbReference type="Proteomes" id="UP000289440"/>
    </source>
</evidence>
<reference evidence="7 8" key="1">
    <citation type="submission" date="2019-01" db="EMBL/GenBank/DDBJ databases">
        <authorList>
            <consortium name="Pathogen Informatics"/>
        </authorList>
    </citation>
    <scope>NUCLEOTIDE SEQUENCE [LARGE SCALE GENOMIC DNA]</scope>
    <source>
        <strain evidence="7 8">NCTC10166</strain>
    </source>
</reference>
<dbReference type="KEGG" id="mnu:NCTC10166_00269"/>
<feature type="domain" description="Peptidase S8/S53" evidence="6">
    <location>
        <begin position="266"/>
        <end position="504"/>
    </location>
</feature>
<organism evidence="7 8">
    <name type="scientific">Mesomycoplasma neurolyticum</name>
    <dbReference type="NCBI Taxonomy" id="2120"/>
    <lineage>
        <taxon>Bacteria</taxon>
        <taxon>Bacillati</taxon>
        <taxon>Mycoplasmatota</taxon>
        <taxon>Mycoplasmoidales</taxon>
        <taxon>Metamycoplasmataceae</taxon>
        <taxon>Mesomycoplasma</taxon>
    </lineage>
</organism>
<evidence type="ECO:0000256" key="1">
    <source>
        <dbReference type="ARBA" id="ARBA00011073"/>
    </source>
</evidence>
<accession>A0A449A504</accession>
<keyword evidence="2 5" id="KW-0645">Protease</keyword>
<dbReference type="EMBL" id="LR214951">
    <property type="protein sequence ID" value="VEU59302.1"/>
    <property type="molecule type" value="Genomic_DNA"/>
</dbReference>
<dbReference type="InterPro" id="IPR050131">
    <property type="entry name" value="Peptidase_S8_subtilisin-like"/>
</dbReference>
<protein>
    <submittedName>
        <fullName evidence="7">Subtilase family</fullName>
    </submittedName>
</protein>
<evidence type="ECO:0000256" key="5">
    <source>
        <dbReference type="PROSITE-ProRule" id="PRU01240"/>
    </source>
</evidence>
<dbReference type="SUPFAM" id="SSF52743">
    <property type="entry name" value="Subtilisin-like"/>
    <property type="match status" value="1"/>
</dbReference>
<dbReference type="PANTHER" id="PTHR43806">
    <property type="entry name" value="PEPTIDASE S8"/>
    <property type="match status" value="1"/>
</dbReference>
<evidence type="ECO:0000256" key="2">
    <source>
        <dbReference type="ARBA" id="ARBA00022670"/>
    </source>
</evidence>
<name>A0A449A504_9BACT</name>
<dbReference type="PANTHER" id="PTHR43806:SF11">
    <property type="entry name" value="CEREVISIN-RELATED"/>
    <property type="match status" value="1"/>
</dbReference>
<gene>
    <name evidence="7" type="ORF">NCTC10166_00269</name>
</gene>
<dbReference type="Proteomes" id="UP000289440">
    <property type="component" value="Chromosome"/>
</dbReference>
<dbReference type="InterPro" id="IPR000209">
    <property type="entry name" value="Peptidase_S8/S53_dom"/>
</dbReference>
<dbReference type="InterPro" id="IPR036852">
    <property type="entry name" value="Peptidase_S8/S53_dom_sf"/>
</dbReference>
<dbReference type="PROSITE" id="PS00138">
    <property type="entry name" value="SUBTILASE_SER"/>
    <property type="match status" value="1"/>
</dbReference>
<evidence type="ECO:0000256" key="3">
    <source>
        <dbReference type="ARBA" id="ARBA00022801"/>
    </source>
</evidence>
<dbReference type="InterPro" id="IPR023828">
    <property type="entry name" value="Peptidase_S8_Ser-AS"/>
</dbReference>
<feature type="active site" description="Charge relay system" evidence="5">
    <location>
        <position position="274"/>
    </location>
</feature>
<feature type="active site" description="Charge relay system" evidence="5">
    <location>
        <position position="443"/>
    </location>
</feature>
<dbReference type="PROSITE" id="PS51892">
    <property type="entry name" value="SUBTILASE"/>
    <property type="match status" value="1"/>
</dbReference>
<comment type="similarity">
    <text evidence="1 5">Belongs to the peptidase S8 family.</text>
</comment>
<feature type="active site" description="Charge relay system" evidence="5">
    <location>
        <position position="251"/>
    </location>
</feature>
<keyword evidence="4 5" id="KW-0720">Serine protease</keyword>
<dbReference type="AlphaFoldDB" id="A0A449A504"/>
<evidence type="ECO:0000313" key="7">
    <source>
        <dbReference type="EMBL" id="VEU59302.1"/>
    </source>
</evidence>